<dbReference type="PRINTS" id="PR00038">
    <property type="entry name" value="HTHLUXR"/>
</dbReference>
<evidence type="ECO:0000256" key="3">
    <source>
        <dbReference type="PROSITE-ProRule" id="PRU00169"/>
    </source>
</evidence>
<dbReference type="SMART" id="SM00448">
    <property type="entry name" value="REC"/>
    <property type="match status" value="1"/>
</dbReference>
<evidence type="ECO:0000256" key="2">
    <source>
        <dbReference type="ARBA" id="ARBA00023125"/>
    </source>
</evidence>
<protein>
    <submittedName>
        <fullName evidence="6">Response regulator transcription factor</fullName>
    </submittedName>
</protein>
<keyword evidence="1 3" id="KW-0597">Phosphoprotein</keyword>
<feature type="domain" description="HTH luxR-type" evidence="4">
    <location>
        <begin position="133"/>
        <end position="198"/>
    </location>
</feature>
<dbReference type="CDD" id="cd06170">
    <property type="entry name" value="LuxR_C_like"/>
    <property type="match status" value="1"/>
</dbReference>
<dbReference type="PROSITE" id="PS00622">
    <property type="entry name" value="HTH_LUXR_1"/>
    <property type="match status" value="1"/>
</dbReference>
<proteinExistence type="predicted"/>
<evidence type="ECO:0000259" key="4">
    <source>
        <dbReference type="PROSITE" id="PS50043"/>
    </source>
</evidence>
<evidence type="ECO:0000256" key="1">
    <source>
        <dbReference type="ARBA" id="ARBA00022553"/>
    </source>
</evidence>
<dbReference type="PANTHER" id="PTHR45566:SF2">
    <property type="entry name" value="NARL SUBFAMILY"/>
    <property type="match status" value="1"/>
</dbReference>
<dbReference type="PANTHER" id="PTHR45566">
    <property type="entry name" value="HTH-TYPE TRANSCRIPTIONAL REGULATOR YHJB-RELATED"/>
    <property type="match status" value="1"/>
</dbReference>
<keyword evidence="7" id="KW-1185">Reference proteome</keyword>
<dbReference type="PROSITE" id="PS50043">
    <property type="entry name" value="HTH_LUXR_2"/>
    <property type="match status" value="1"/>
</dbReference>
<dbReference type="RefSeq" id="WP_267849690.1">
    <property type="nucleotide sequence ID" value="NZ_JAPMXC010000012.1"/>
</dbReference>
<dbReference type="InterPro" id="IPR051015">
    <property type="entry name" value="EvgA-like"/>
</dbReference>
<evidence type="ECO:0000313" key="6">
    <source>
        <dbReference type="EMBL" id="MCY0389761.1"/>
    </source>
</evidence>
<dbReference type="InterPro" id="IPR016032">
    <property type="entry name" value="Sig_transdc_resp-reg_C-effctor"/>
</dbReference>
<organism evidence="6 7">
    <name type="scientific">Robbsia betulipollinis</name>
    <dbReference type="NCBI Taxonomy" id="2981849"/>
    <lineage>
        <taxon>Bacteria</taxon>
        <taxon>Pseudomonadati</taxon>
        <taxon>Pseudomonadota</taxon>
        <taxon>Betaproteobacteria</taxon>
        <taxon>Burkholderiales</taxon>
        <taxon>Burkholderiaceae</taxon>
        <taxon>Robbsia</taxon>
    </lineage>
</organism>
<feature type="domain" description="Response regulatory" evidence="5">
    <location>
        <begin position="3"/>
        <end position="119"/>
    </location>
</feature>
<reference evidence="6" key="1">
    <citation type="submission" date="2022-11" db="EMBL/GenBank/DDBJ databases">
        <title>Robbsia betulipollinis sp. nov., isolated from pollen of birch (Betula pendula).</title>
        <authorList>
            <person name="Shi H."/>
            <person name="Ambika Manirajan B."/>
            <person name="Ratering S."/>
            <person name="Geissler-Plaum R."/>
            <person name="Schnell S."/>
        </authorList>
    </citation>
    <scope>NUCLEOTIDE SEQUENCE</scope>
    <source>
        <strain evidence="6">Bb-Pol-6</strain>
    </source>
</reference>
<dbReference type="InterPro" id="IPR011006">
    <property type="entry name" value="CheY-like_superfamily"/>
</dbReference>
<dbReference type="Proteomes" id="UP001082899">
    <property type="component" value="Unassembled WGS sequence"/>
</dbReference>
<evidence type="ECO:0000313" key="7">
    <source>
        <dbReference type="Proteomes" id="UP001082899"/>
    </source>
</evidence>
<dbReference type="InterPro" id="IPR036388">
    <property type="entry name" value="WH-like_DNA-bd_sf"/>
</dbReference>
<dbReference type="SMART" id="SM00421">
    <property type="entry name" value="HTH_LUXR"/>
    <property type="match status" value="1"/>
</dbReference>
<dbReference type="EMBL" id="JAPMXC010000012">
    <property type="protein sequence ID" value="MCY0389761.1"/>
    <property type="molecule type" value="Genomic_DNA"/>
</dbReference>
<dbReference type="Gene3D" id="3.40.50.2300">
    <property type="match status" value="1"/>
</dbReference>
<sequence length="200" mass="21973">MFSILVVDDHPVIGEALRLVLKNSNVIGEVGVAMTARTAREQFRIGNYDLVVVDLDLPDMAGTDFIRVLRMIQPGVKVLVYTSKRYEMYACRLKSMNISGFLRKSEQVDKVASIVELVAQGYAVMPRGGASSSDNPFDLLSNRELSVAMLIAKGHSNRVIAQELSISQKTVAVHKMNLLRKLGAESAIDVAQLAQMHGLE</sequence>
<dbReference type="SUPFAM" id="SSF46894">
    <property type="entry name" value="C-terminal effector domain of the bipartite response regulators"/>
    <property type="match status" value="1"/>
</dbReference>
<keyword evidence="2" id="KW-0238">DNA-binding</keyword>
<accession>A0ABT3ZT70</accession>
<evidence type="ECO:0000259" key="5">
    <source>
        <dbReference type="PROSITE" id="PS50110"/>
    </source>
</evidence>
<dbReference type="InterPro" id="IPR058245">
    <property type="entry name" value="NreC/VraR/RcsB-like_REC"/>
</dbReference>
<dbReference type="SUPFAM" id="SSF52172">
    <property type="entry name" value="CheY-like"/>
    <property type="match status" value="1"/>
</dbReference>
<dbReference type="PROSITE" id="PS50110">
    <property type="entry name" value="RESPONSE_REGULATORY"/>
    <property type="match status" value="1"/>
</dbReference>
<dbReference type="InterPro" id="IPR001789">
    <property type="entry name" value="Sig_transdc_resp-reg_receiver"/>
</dbReference>
<dbReference type="Pfam" id="PF00072">
    <property type="entry name" value="Response_reg"/>
    <property type="match status" value="1"/>
</dbReference>
<gene>
    <name evidence="6" type="ORF">OVY01_21705</name>
</gene>
<dbReference type="Pfam" id="PF00196">
    <property type="entry name" value="GerE"/>
    <property type="match status" value="1"/>
</dbReference>
<feature type="modified residue" description="4-aspartylphosphate" evidence="3">
    <location>
        <position position="54"/>
    </location>
</feature>
<name>A0ABT3ZT70_9BURK</name>
<dbReference type="InterPro" id="IPR000792">
    <property type="entry name" value="Tscrpt_reg_LuxR_C"/>
</dbReference>
<dbReference type="Gene3D" id="1.10.10.10">
    <property type="entry name" value="Winged helix-like DNA-binding domain superfamily/Winged helix DNA-binding domain"/>
    <property type="match status" value="1"/>
</dbReference>
<dbReference type="CDD" id="cd17535">
    <property type="entry name" value="REC_NarL-like"/>
    <property type="match status" value="1"/>
</dbReference>
<comment type="caution">
    <text evidence="6">The sequence shown here is derived from an EMBL/GenBank/DDBJ whole genome shotgun (WGS) entry which is preliminary data.</text>
</comment>